<keyword evidence="2" id="KW-1185">Reference proteome</keyword>
<dbReference type="InterPro" id="IPR032675">
    <property type="entry name" value="LRR_dom_sf"/>
</dbReference>
<evidence type="ECO:0000313" key="1">
    <source>
        <dbReference type="EMBL" id="KAH9290047.1"/>
    </source>
</evidence>
<comment type="caution">
    <text evidence="1">The sequence shown here is derived from an EMBL/GenBank/DDBJ whole genome shotgun (WGS) entry which is preliminary data.</text>
</comment>
<reference evidence="1 2" key="1">
    <citation type="journal article" date="2021" name="Nat. Plants">
        <title>The Taxus genome provides insights into paclitaxel biosynthesis.</title>
        <authorList>
            <person name="Xiong X."/>
            <person name="Gou J."/>
            <person name="Liao Q."/>
            <person name="Li Y."/>
            <person name="Zhou Q."/>
            <person name="Bi G."/>
            <person name="Li C."/>
            <person name="Du R."/>
            <person name="Wang X."/>
            <person name="Sun T."/>
            <person name="Guo L."/>
            <person name="Liang H."/>
            <person name="Lu P."/>
            <person name="Wu Y."/>
            <person name="Zhang Z."/>
            <person name="Ro D.K."/>
            <person name="Shang Y."/>
            <person name="Huang S."/>
            <person name="Yan J."/>
        </authorList>
    </citation>
    <scope>NUCLEOTIDE SEQUENCE [LARGE SCALE GENOMIC DNA]</scope>
    <source>
        <strain evidence="1">Ta-2019</strain>
    </source>
</reference>
<dbReference type="EMBL" id="JAHRHJ020003813">
    <property type="protein sequence ID" value="KAH9290047.1"/>
    <property type="molecule type" value="Genomic_DNA"/>
</dbReference>
<gene>
    <name evidence="1" type="ORF">KI387_034164</name>
</gene>
<accession>A0AA38C4N9</accession>
<dbReference type="AlphaFoldDB" id="A0AA38C4N9"/>
<dbReference type="Gene3D" id="3.80.10.10">
    <property type="entry name" value="Ribonuclease Inhibitor"/>
    <property type="match status" value="1"/>
</dbReference>
<protein>
    <submittedName>
        <fullName evidence="1">Uncharacterized protein</fullName>
    </submittedName>
</protein>
<sequence length="317" mass="35855">KYRDSKKLLQKPTSDVFIPCEISSWMLTLHFSWGIQAPSQLKELLISQTFLEEFPDLNQLDMLRLNPGLPPMPIQGCSLLKSCKPRRFVLNSGSTIDKVDEELAPKDRTLGSTIFMSSYFPNLLLFSNFDSSMTVTLNKAPQSSIDLAKVAKLNISECHELEELCLEGLYCLETIIVERCEKLNCLDLNGYNFCRKLEISKCGKLDELCLEHLKLNCLQLTSCGNLRRLLGNFDVTELVISDCAKLEELPNLFHVERIEINRCQKLQNIAGIEELQRLKSMHLSHVGSNFIHGLQRLSKLPSGFMTAIERAVDGGES</sequence>
<evidence type="ECO:0000313" key="2">
    <source>
        <dbReference type="Proteomes" id="UP000824469"/>
    </source>
</evidence>
<dbReference type="SUPFAM" id="SSF52058">
    <property type="entry name" value="L domain-like"/>
    <property type="match status" value="1"/>
</dbReference>
<name>A0AA38C4N9_TAXCH</name>
<feature type="non-terminal residue" evidence="1">
    <location>
        <position position="317"/>
    </location>
</feature>
<dbReference type="Proteomes" id="UP000824469">
    <property type="component" value="Unassembled WGS sequence"/>
</dbReference>
<feature type="non-terminal residue" evidence="1">
    <location>
        <position position="1"/>
    </location>
</feature>
<organism evidence="1 2">
    <name type="scientific">Taxus chinensis</name>
    <name type="common">Chinese yew</name>
    <name type="synonym">Taxus wallichiana var. chinensis</name>
    <dbReference type="NCBI Taxonomy" id="29808"/>
    <lineage>
        <taxon>Eukaryota</taxon>
        <taxon>Viridiplantae</taxon>
        <taxon>Streptophyta</taxon>
        <taxon>Embryophyta</taxon>
        <taxon>Tracheophyta</taxon>
        <taxon>Spermatophyta</taxon>
        <taxon>Pinopsida</taxon>
        <taxon>Pinidae</taxon>
        <taxon>Conifers II</taxon>
        <taxon>Cupressales</taxon>
        <taxon>Taxaceae</taxon>
        <taxon>Taxus</taxon>
    </lineage>
</organism>
<proteinExistence type="predicted"/>